<evidence type="ECO:0000313" key="14">
    <source>
        <dbReference type="EMBL" id="CAD1835716.1"/>
    </source>
</evidence>
<proteinExistence type="predicted"/>
<keyword evidence="5" id="KW-0812">Transmembrane</keyword>
<evidence type="ECO:0000259" key="13">
    <source>
        <dbReference type="PROSITE" id="PS50089"/>
    </source>
</evidence>
<evidence type="ECO:0000256" key="10">
    <source>
        <dbReference type="ARBA" id="ARBA00022989"/>
    </source>
</evidence>
<evidence type="ECO:0000256" key="7">
    <source>
        <dbReference type="ARBA" id="ARBA00022771"/>
    </source>
</evidence>
<evidence type="ECO:0000256" key="12">
    <source>
        <dbReference type="PROSITE-ProRule" id="PRU00175"/>
    </source>
</evidence>
<sequence length="137" mass="15697">MHGSLRCSHFRRARPQELGFRRSSPLVARSPSGSTELLKLKAEAGEECCVCLSRFGEDEATRELPCRHLFHRACVDRWLLSCRRTCPLCRVPIHDGGPAGARGYDEEQLSDDLLIWFSTFLVRDFRVFLLHSCYLLT</sequence>
<dbReference type="GO" id="GO:0061630">
    <property type="term" value="F:ubiquitin protein ligase activity"/>
    <property type="evidence" value="ECO:0007669"/>
    <property type="project" value="UniProtKB-EC"/>
</dbReference>
<evidence type="ECO:0000256" key="11">
    <source>
        <dbReference type="ARBA" id="ARBA00023136"/>
    </source>
</evidence>
<evidence type="ECO:0000256" key="5">
    <source>
        <dbReference type="ARBA" id="ARBA00022692"/>
    </source>
</evidence>
<dbReference type="SMART" id="SM00184">
    <property type="entry name" value="RING"/>
    <property type="match status" value="1"/>
</dbReference>
<evidence type="ECO:0000256" key="6">
    <source>
        <dbReference type="ARBA" id="ARBA00022723"/>
    </source>
</evidence>
<dbReference type="EC" id="2.3.2.27" evidence="3"/>
<comment type="subcellular location">
    <subcellularLocation>
        <location evidence="2">Membrane</location>
        <topology evidence="2">Multi-pass membrane protein</topology>
    </subcellularLocation>
</comment>
<name>A0A6V7PYJ8_ANACO</name>
<dbReference type="AlphaFoldDB" id="A0A6V7PYJ8"/>
<dbReference type="PROSITE" id="PS50089">
    <property type="entry name" value="ZF_RING_2"/>
    <property type="match status" value="1"/>
</dbReference>
<keyword evidence="7 12" id="KW-0863">Zinc-finger</keyword>
<dbReference type="EMBL" id="LR862153">
    <property type="protein sequence ID" value="CAD1835716.1"/>
    <property type="molecule type" value="Genomic_DNA"/>
</dbReference>
<evidence type="ECO:0000256" key="8">
    <source>
        <dbReference type="ARBA" id="ARBA00022786"/>
    </source>
</evidence>
<evidence type="ECO:0000256" key="2">
    <source>
        <dbReference type="ARBA" id="ARBA00004141"/>
    </source>
</evidence>
<evidence type="ECO:0000256" key="1">
    <source>
        <dbReference type="ARBA" id="ARBA00000900"/>
    </source>
</evidence>
<evidence type="ECO:0000256" key="9">
    <source>
        <dbReference type="ARBA" id="ARBA00022833"/>
    </source>
</evidence>
<dbReference type="GO" id="GO:0016567">
    <property type="term" value="P:protein ubiquitination"/>
    <property type="evidence" value="ECO:0007669"/>
    <property type="project" value="TreeGrafter"/>
</dbReference>
<keyword evidence="11" id="KW-0472">Membrane</keyword>
<dbReference type="GO" id="GO:0006511">
    <property type="term" value="P:ubiquitin-dependent protein catabolic process"/>
    <property type="evidence" value="ECO:0007669"/>
    <property type="project" value="TreeGrafter"/>
</dbReference>
<dbReference type="InterPro" id="IPR001841">
    <property type="entry name" value="Znf_RING"/>
</dbReference>
<dbReference type="GO" id="GO:0016020">
    <property type="term" value="C:membrane"/>
    <property type="evidence" value="ECO:0007669"/>
    <property type="project" value="UniProtKB-SubCell"/>
</dbReference>
<keyword evidence="8" id="KW-0833">Ubl conjugation pathway</keyword>
<keyword evidence="9" id="KW-0862">Zinc</keyword>
<protein>
    <recommendedName>
        <fullName evidence="3">RING-type E3 ubiquitin transferase</fullName>
        <ecNumber evidence="3">2.3.2.27</ecNumber>
    </recommendedName>
</protein>
<dbReference type="GO" id="GO:0000325">
    <property type="term" value="C:plant-type vacuole"/>
    <property type="evidence" value="ECO:0007669"/>
    <property type="project" value="TreeGrafter"/>
</dbReference>
<comment type="catalytic activity">
    <reaction evidence="1">
        <text>S-ubiquitinyl-[E2 ubiquitin-conjugating enzyme]-L-cysteine + [acceptor protein]-L-lysine = [E2 ubiquitin-conjugating enzyme]-L-cysteine + N(6)-ubiquitinyl-[acceptor protein]-L-lysine.</text>
        <dbReference type="EC" id="2.3.2.27"/>
    </reaction>
</comment>
<dbReference type="SUPFAM" id="SSF57850">
    <property type="entry name" value="RING/U-box"/>
    <property type="match status" value="1"/>
</dbReference>
<keyword evidence="10" id="KW-1133">Transmembrane helix</keyword>
<reference evidence="14" key="1">
    <citation type="submission" date="2020-07" db="EMBL/GenBank/DDBJ databases">
        <authorList>
            <person name="Lin J."/>
        </authorList>
    </citation>
    <scope>NUCLEOTIDE SEQUENCE</scope>
</reference>
<organism evidence="14">
    <name type="scientific">Ananas comosus var. bracteatus</name>
    <name type="common">red pineapple</name>
    <dbReference type="NCBI Taxonomy" id="296719"/>
    <lineage>
        <taxon>Eukaryota</taxon>
        <taxon>Viridiplantae</taxon>
        <taxon>Streptophyta</taxon>
        <taxon>Embryophyta</taxon>
        <taxon>Tracheophyta</taxon>
        <taxon>Spermatophyta</taxon>
        <taxon>Magnoliopsida</taxon>
        <taxon>Liliopsida</taxon>
        <taxon>Poales</taxon>
        <taxon>Bromeliaceae</taxon>
        <taxon>Bromelioideae</taxon>
        <taxon>Ananas</taxon>
    </lineage>
</organism>
<dbReference type="Gene3D" id="3.30.40.10">
    <property type="entry name" value="Zinc/RING finger domain, C3HC4 (zinc finger)"/>
    <property type="match status" value="1"/>
</dbReference>
<feature type="domain" description="RING-type" evidence="13">
    <location>
        <begin position="48"/>
        <end position="90"/>
    </location>
</feature>
<keyword evidence="6" id="KW-0479">Metal-binding</keyword>
<accession>A0A6V7PYJ8</accession>
<evidence type="ECO:0000256" key="4">
    <source>
        <dbReference type="ARBA" id="ARBA00022679"/>
    </source>
</evidence>
<dbReference type="InterPro" id="IPR013083">
    <property type="entry name" value="Znf_RING/FYVE/PHD"/>
</dbReference>
<dbReference type="PANTHER" id="PTHR45977">
    <property type="entry name" value="TARGET OF ERK KINASE MPK-1"/>
    <property type="match status" value="1"/>
</dbReference>
<evidence type="ECO:0000256" key="3">
    <source>
        <dbReference type="ARBA" id="ARBA00012483"/>
    </source>
</evidence>
<dbReference type="Pfam" id="PF13639">
    <property type="entry name" value="zf-RING_2"/>
    <property type="match status" value="1"/>
</dbReference>
<dbReference type="PANTHER" id="PTHR45977:SF13">
    <property type="entry name" value="GB|AAF27103.1"/>
    <property type="match status" value="1"/>
</dbReference>
<keyword evidence="4" id="KW-0808">Transferase</keyword>
<dbReference type="GO" id="GO:0008270">
    <property type="term" value="F:zinc ion binding"/>
    <property type="evidence" value="ECO:0007669"/>
    <property type="project" value="UniProtKB-KW"/>
</dbReference>
<gene>
    <name evidence="14" type="ORF">CB5_LOCUS18927</name>
</gene>